<dbReference type="PANTHER" id="PTHR47706:SF1">
    <property type="entry name" value="CIPA-LIKE, PUTATIVE (AFU_ORTHOLOGUE AFUA_1G12460)-RELATED"/>
    <property type="match status" value="1"/>
</dbReference>
<dbReference type="InterPro" id="IPR051609">
    <property type="entry name" value="NmrA/Isoflavone_reductase-like"/>
</dbReference>
<comment type="caution">
    <text evidence="4">The sequence shown here is derived from an EMBL/GenBank/DDBJ whole genome shotgun (WGS) entry which is preliminary data.</text>
</comment>
<accession>A0AAV9JUA4</accession>
<dbReference type="Pfam" id="PF05368">
    <property type="entry name" value="NmrA"/>
    <property type="match status" value="1"/>
</dbReference>
<dbReference type="PANTHER" id="PTHR47706">
    <property type="entry name" value="NMRA-LIKE FAMILY PROTEIN"/>
    <property type="match status" value="1"/>
</dbReference>
<dbReference type="SUPFAM" id="SSF51735">
    <property type="entry name" value="NAD(P)-binding Rossmann-fold domains"/>
    <property type="match status" value="1"/>
</dbReference>
<evidence type="ECO:0000256" key="2">
    <source>
        <dbReference type="ARBA" id="ARBA00023002"/>
    </source>
</evidence>
<evidence type="ECO:0000256" key="1">
    <source>
        <dbReference type="ARBA" id="ARBA00022857"/>
    </source>
</evidence>
<protein>
    <recommendedName>
        <fullName evidence="3">NmrA-like domain-containing protein</fullName>
    </recommendedName>
</protein>
<evidence type="ECO:0000259" key="3">
    <source>
        <dbReference type="Pfam" id="PF05368"/>
    </source>
</evidence>
<feature type="domain" description="NmrA-like" evidence="3">
    <location>
        <begin position="7"/>
        <end position="153"/>
    </location>
</feature>
<dbReference type="InterPro" id="IPR008030">
    <property type="entry name" value="NmrA-like"/>
</dbReference>
<gene>
    <name evidence="4" type="ORF">LTR36_009562</name>
</gene>
<keyword evidence="2" id="KW-0560">Oxidoreductase</keyword>
<dbReference type="EMBL" id="JAVFHQ010000007">
    <property type="protein sequence ID" value="KAK4548651.1"/>
    <property type="molecule type" value="Genomic_DNA"/>
</dbReference>
<dbReference type="InterPro" id="IPR036291">
    <property type="entry name" value="NAD(P)-bd_dom_sf"/>
</dbReference>
<keyword evidence="1" id="KW-0521">NADP</keyword>
<organism evidence="4 5">
    <name type="scientific">Oleoguttula mirabilis</name>
    <dbReference type="NCBI Taxonomy" id="1507867"/>
    <lineage>
        <taxon>Eukaryota</taxon>
        <taxon>Fungi</taxon>
        <taxon>Dikarya</taxon>
        <taxon>Ascomycota</taxon>
        <taxon>Pezizomycotina</taxon>
        <taxon>Dothideomycetes</taxon>
        <taxon>Dothideomycetidae</taxon>
        <taxon>Mycosphaerellales</taxon>
        <taxon>Teratosphaeriaceae</taxon>
        <taxon>Oleoguttula</taxon>
    </lineage>
</organism>
<dbReference type="GO" id="GO:0016491">
    <property type="term" value="F:oxidoreductase activity"/>
    <property type="evidence" value="ECO:0007669"/>
    <property type="project" value="UniProtKB-KW"/>
</dbReference>
<evidence type="ECO:0000313" key="4">
    <source>
        <dbReference type="EMBL" id="KAK4548651.1"/>
    </source>
</evidence>
<dbReference type="AlphaFoldDB" id="A0AAV9JUA4"/>
<proteinExistence type="predicted"/>
<reference evidence="4 5" key="1">
    <citation type="submission" date="2021-11" db="EMBL/GenBank/DDBJ databases">
        <title>Black yeast isolated from Biological Soil Crust.</title>
        <authorList>
            <person name="Kurbessoian T."/>
        </authorList>
    </citation>
    <scope>NUCLEOTIDE SEQUENCE [LARGE SCALE GENOMIC DNA]</scope>
    <source>
        <strain evidence="4 5">CCFEE 5522</strain>
    </source>
</reference>
<keyword evidence="5" id="KW-1185">Reference proteome</keyword>
<evidence type="ECO:0000313" key="5">
    <source>
        <dbReference type="Proteomes" id="UP001324427"/>
    </source>
</evidence>
<name>A0AAV9JUA4_9PEZI</name>
<sequence>MASTSIKKVAVAGPNGNLGPSVISHLVKAGFDVTLLTRDPAQAAQTYPPPIHTVQTDYSSVSALTTVLRNGAFDALVILINREQPDPQIRLLDAAAAVGGLHVIPSAFGTQTEHPMARQVSAMLSKLPVEEHWLALAKDGALTYTAINTGLFFDWALGKAGLPINLRGGPTMLFDEGKVKLSVSTLDRIGETVAQALLRRDELGLVNRTVYVQSAAVSQSQLLGYAKEIAPERAWPTVALDTASMERTALEKLEEHGETGPEVYRPLVVRASFGLGLGLFERPDNALFGLAEMTEAEIKALLAKYLVN</sequence>
<dbReference type="Gene3D" id="3.40.50.720">
    <property type="entry name" value="NAD(P)-binding Rossmann-like Domain"/>
    <property type="match status" value="1"/>
</dbReference>
<dbReference type="Proteomes" id="UP001324427">
    <property type="component" value="Unassembled WGS sequence"/>
</dbReference>